<keyword evidence="2" id="KW-1185">Reference proteome</keyword>
<gene>
    <name evidence="1" type="ORF">EVAR_48732_1</name>
</gene>
<accession>A0A4C1YJQ0</accession>
<proteinExistence type="predicted"/>
<dbReference type="AlphaFoldDB" id="A0A4C1YJQ0"/>
<dbReference type="EMBL" id="BGZK01001234">
    <property type="protein sequence ID" value="GBP75052.1"/>
    <property type="molecule type" value="Genomic_DNA"/>
</dbReference>
<comment type="caution">
    <text evidence="1">The sequence shown here is derived from an EMBL/GenBank/DDBJ whole genome shotgun (WGS) entry which is preliminary data.</text>
</comment>
<protein>
    <submittedName>
        <fullName evidence="1">Uncharacterized protein</fullName>
    </submittedName>
</protein>
<name>A0A4C1YJQ0_EUMVA</name>
<reference evidence="1 2" key="1">
    <citation type="journal article" date="2019" name="Commun. Biol.">
        <title>The bagworm genome reveals a unique fibroin gene that provides high tensile strength.</title>
        <authorList>
            <person name="Kono N."/>
            <person name="Nakamura H."/>
            <person name="Ohtoshi R."/>
            <person name="Tomita M."/>
            <person name="Numata K."/>
            <person name="Arakawa K."/>
        </authorList>
    </citation>
    <scope>NUCLEOTIDE SEQUENCE [LARGE SCALE GENOMIC DNA]</scope>
</reference>
<sequence length="71" mass="7724">MPEWKGRVPLTRSHCERITLCAAAVSLLLGPSADGVEERSLVPRSCSRARLGRNATMSHAFSCVQPAFIDL</sequence>
<dbReference type="OrthoDB" id="7510738at2759"/>
<evidence type="ECO:0000313" key="1">
    <source>
        <dbReference type="EMBL" id="GBP75052.1"/>
    </source>
</evidence>
<evidence type="ECO:0000313" key="2">
    <source>
        <dbReference type="Proteomes" id="UP000299102"/>
    </source>
</evidence>
<dbReference type="Proteomes" id="UP000299102">
    <property type="component" value="Unassembled WGS sequence"/>
</dbReference>
<organism evidence="1 2">
    <name type="scientific">Eumeta variegata</name>
    <name type="common">Bagworm moth</name>
    <name type="synonym">Eumeta japonica</name>
    <dbReference type="NCBI Taxonomy" id="151549"/>
    <lineage>
        <taxon>Eukaryota</taxon>
        <taxon>Metazoa</taxon>
        <taxon>Ecdysozoa</taxon>
        <taxon>Arthropoda</taxon>
        <taxon>Hexapoda</taxon>
        <taxon>Insecta</taxon>
        <taxon>Pterygota</taxon>
        <taxon>Neoptera</taxon>
        <taxon>Endopterygota</taxon>
        <taxon>Lepidoptera</taxon>
        <taxon>Glossata</taxon>
        <taxon>Ditrysia</taxon>
        <taxon>Tineoidea</taxon>
        <taxon>Psychidae</taxon>
        <taxon>Oiketicinae</taxon>
        <taxon>Eumeta</taxon>
    </lineage>
</organism>